<dbReference type="Pfam" id="PF12822">
    <property type="entry name" value="ECF_trnsprt"/>
    <property type="match status" value="1"/>
</dbReference>
<dbReference type="AlphaFoldDB" id="A0A9D9GXE4"/>
<reference evidence="2" key="1">
    <citation type="submission" date="2020-10" db="EMBL/GenBank/DDBJ databases">
        <authorList>
            <person name="Gilroy R."/>
        </authorList>
    </citation>
    <scope>NUCLEOTIDE SEQUENCE</scope>
    <source>
        <strain evidence="2">11159</strain>
    </source>
</reference>
<feature type="transmembrane region" description="Helical" evidence="1">
    <location>
        <begin position="195"/>
        <end position="214"/>
    </location>
</feature>
<gene>
    <name evidence="2" type="ORF">IAC58_04420</name>
</gene>
<dbReference type="Gene3D" id="1.10.1760.20">
    <property type="match status" value="1"/>
</dbReference>
<sequence>MVRSLTIYHKICFCALFIALTIILSRFFSLPGLFGLPFLKISFANSVVLFSSFYLGPLRGLIVGGASDCLGAILFPQGGGFNPLYTIPALLTGLFPFLFYKFLNFSKLEKKIPFVLIFILSFFSLFTMFYFIFNDYLISGSKSYYIDLWQKIVLVLLAFILSILYIVTIIYIKYKFKDKKVNKNYNIYSLATSMFLTYFLIKIPIGSLIMTFLLNYSFLFIFFLRLLTGFFTCIVHSIIVIVALNVSSQFNMRSAINEDHYFSRTTLWKKKN</sequence>
<evidence type="ECO:0000256" key="1">
    <source>
        <dbReference type="SAM" id="Phobius"/>
    </source>
</evidence>
<keyword evidence="1" id="KW-1133">Transmembrane helix</keyword>
<dbReference type="GO" id="GO:0022857">
    <property type="term" value="F:transmembrane transporter activity"/>
    <property type="evidence" value="ECO:0007669"/>
    <property type="project" value="InterPro"/>
</dbReference>
<feature type="transmembrane region" description="Helical" evidence="1">
    <location>
        <begin position="84"/>
        <end position="100"/>
    </location>
</feature>
<name>A0A9D9GXE4_9BACL</name>
<dbReference type="Proteomes" id="UP000823613">
    <property type="component" value="Unassembled WGS sequence"/>
</dbReference>
<comment type="caution">
    <text evidence="2">The sequence shown here is derived from an EMBL/GenBank/DDBJ whole genome shotgun (WGS) entry which is preliminary data.</text>
</comment>
<keyword evidence="1" id="KW-0472">Membrane</keyword>
<dbReference type="InterPro" id="IPR024529">
    <property type="entry name" value="ECF_trnsprt_substrate-spec"/>
</dbReference>
<feature type="transmembrane region" description="Helical" evidence="1">
    <location>
        <begin position="112"/>
        <end position="132"/>
    </location>
</feature>
<dbReference type="NCBIfam" id="TIGR04518">
    <property type="entry name" value="ECF_S_folT_fam"/>
    <property type="match status" value="1"/>
</dbReference>
<feature type="transmembrane region" description="Helical" evidence="1">
    <location>
        <begin position="7"/>
        <end position="28"/>
    </location>
</feature>
<dbReference type="InterPro" id="IPR030949">
    <property type="entry name" value="ECF_S_folate_fam"/>
</dbReference>
<feature type="transmembrane region" description="Helical" evidence="1">
    <location>
        <begin position="220"/>
        <end position="244"/>
    </location>
</feature>
<keyword evidence="1" id="KW-0812">Transmembrane</keyword>
<protein>
    <submittedName>
        <fullName evidence="2">Folate family ECF transporter S component</fullName>
    </submittedName>
</protein>
<dbReference type="EMBL" id="JADIMY010000086">
    <property type="protein sequence ID" value="MBO8427777.1"/>
    <property type="molecule type" value="Genomic_DNA"/>
</dbReference>
<feature type="transmembrane region" description="Helical" evidence="1">
    <location>
        <begin position="152"/>
        <end position="174"/>
    </location>
</feature>
<evidence type="ECO:0000313" key="2">
    <source>
        <dbReference type="EMBL" id="MBO8427777.1"/>
    </source>
</evidence>
<organism evidence="2 3">
    <name type="scientific">Candidatus Onthovivens merdipullorum</name>
    <dbReference type="NCBI Taxonomy" id="2840889"/>
    <lineage>
        <taxon>Bacteria</taxon>
        <taxon>Bacillati</taxon>
        <taxon>Bacillota</taxon>
        <taxon>Bacilli</taxon>
        <taxon>Bacillales</taxon>
        <taxon>Candidatus Onthovivens</taxon>
    </lineage>
</organism>
<reference evidence="2" key="2">
    <citation type="journal article" date="2021" name="PeerJ">
        <title>Extensive microbial diversity within the chicken gut microbiome revealed by metagenomics and culture.</title>
        <authorList>
            <person name="Gilroy R."/>
            <person name="Ravi A."/>
            <person name="Getino M."/>
            <person name="Pursley I."/>
            <person name="Horton D.L."/>
            <person name="Alikhan N.F."/>
            <person name="Baker D."/>
            <person name="Gharbi K."/>
            <person name="Hall N."/>
            <person name="Watson M."/>
            <person name="Adriaenssens E.M."/>
            <person name="Foster-Nyarko E."/>
            <person name="Jarju S."/>
            <person name="Secka A."/>
            <person name="Antonio M."/>
            <person name="Oren A."/>
            <person name="Chaudhuri R.R."/>
            <person name="La Ragione R."/>
            <person name="Hildebrand F."/>
            <person name="Pallen M.J."/>
        </authorList>
    </citation>
    <scope>NUCLEOTIDE SEQUENCE</scope>
    <source>
        <strain evidence="2">11159</strain>
    </source>
</reference>
<proteinExistence type="predicted"/>
<accession>A0A9D9GXE4</accession>
<evidence type="ECO:0000313" key="3">
    <source>
        <dbReference type="Proteomes" id="UP000823613"/>
    </source>
</evidence>